<dbReference type="AlphaFoldDB" id="A0A1S4C9N4"/>
<evidence type="ECO:0000256" key="1">
    <source>
        <dbReference type="SAM" id="MobiDB-lite"/>
    </source>
</evidence>
<dbReference type="PANTHER" id="PTHR33067:SF9">
    <property type="entry name" value="RNA-DIRECTED DNA POLYMERASE"/>
    <property type="match status" value="1"/>
</dbReference>
<dbReference type="OrthoDB" id="10292453at2759"/>
<dbReference type="RefSeq" id="XP_016497845.1">
    <property type="nucleotide sequence ID" value="XM_016642359.1"/>
</dbReference>
<dbReference type="PANTHER" id="PTHR33067">
    <property type="entry name" value="RNA-DIRECTED DNA POLYMERASE-RELATED"/>
    <property type="match status" value="1"/>
</dbReference>
<proteinExistence type="predicted"/>
<feature type="region of interest" description="Disordered" evidence="1">
    <location>
        <begin position="118"/>
        <end position="148"/>
    </location>
</feature>
<evidence type="ECO:0000313" key="2">
    <source>
        <dbReference type="RefSeq" id="XP_016497845.1"/>
    </source>
</evidence>
<reference evidence="2" key="1">
    <citation type="submission" date="2025-08" db="UniProtKB">
        <authorList>
            <consortium name="RefSeq"/>
        </authorList>
    </citation>
    <scope>IDENTIFICATION</scope>
</reference>
<accession>A0A1S4C9N4</accession>
<dbReference type="KEGG" id="nta:107816629"/>
<feature type="compositionally biased region" description="Basic and acidic residues" evidence="1">
    <location>
        <begin position="118"/>
        <end position="146"/>
    </location>
</feature>
<organism evidence="2">
    <name type="scientific">Nicotiana tabacum</name>
    <name type="common">Common tobacco</name>
    <dbReference type="NCBI Taxonomy" id="4097"/>
    <lineage>
        <taxon>Eukaryota</taxon>
        <taxon>Viridiplantae</taxon>
        <taxon>Streptophyta</taxon>
        <taxon>Embryophyta</taxon>
        <taxon>Tracheophyta</taxon>
        <taxon>Spermatophyta</taxon>
        <taxon>Magnoliopsida</taxon>
        <taxon>eudicotyledons</taxon>
        <taxon>Gunneridae</taxon>
        <taxon>Pentapetalae</taxon>
        <taxon>asterids</taxon>
        <taxon>lamiids</taxon>
        <taxon>Solanales</taxon>
        <taxon>Solanaceae</taxon>
        <taxon>Nicotianoideae</taxon>
        <taxon>Nicotianeae</taxon>
        <taxon>Nicotiana</taxon>
    </lineage>
</organism>
<name>A0A1S4C9N4_TOBAC</name>
<protein>
    <submittedName>
        <fullName evidence="2">Uncharacterized protein</fullName>
    </submittedName>
</protein>
<dbReference type="InterPro" id="IPR021109">
    <property type="entry name" value="Peptidase_aspartic_dom_sf"/>
</dbReference>
<dbReference type="Gene3D" id="2.40.70.10">
    <property type="entry name" value="Acid Proteases"/>
    <property type="match status" value="1"/>
</dbReference>
<dbReference type="PaxDb" id="4097-A0A1S4C9N4"/>
<gene>
    <name evidence="2" type="primary">LOC107816629</name>
</gene>
<sequence length="373" mass="42588">MTPQGSLPSDIIPNPKRDGGIKRVFVISTRRSKILKKRSIVVKDDDDEEELPLKYAFPKVKNPKVPKVSLHKIDDTPKVYEVPKQNVPLIVNETPEVVEVPKCEVPIVSPIVVEEIHQAPRTSQNDKEVPSKENKPRNEARKEAPRVYKQLPRLPPPFSQRFAKQQQEGQLQQFYDMLNQITISVHFVEALENMLGYAKFMKDLVTKKNNINFETIKVTHQYSARISQIGVKKMEDSGDFTIPYAIGLTSFVKALCDLGASNNLMPYAVFKKLDLGDPRPTTMKLLMAYRTLKKPLGVIDDVLVKVDRFYFPANFVILDYEVDIEIPIILGRPFLATGRAICDVEVGELKFRLNDEETIFHIQKSMKQPMIMV</sequence>
<dbReference type="CDD" id="cd00303">
    <property type="entry name" value="retropepsin_like"/>
    <property type="match status" value="1"/>
</dbReference>